<dbReference type="Pfam" id="PF09997">
    <property type="entry name" value="DUF2238"/>
    <property type="match status" value="1"/>
</dbReference>
<name>A0ABY4J7C2_9BACT</name>
<feature type="transmembrane region" description="Helical" evidence="1">
    <location>
        <begin position="134"/>
        <end position="153"/>
    </location>
</feature>
<keyword evidence="1" id="KW-0472">Membrane</keyword>
<dbReference type="InterPro" id="IPR014509">
    <property type="entry name" value="YjdF-like"/>
</dbReference>
<accession>A0ABY4J7C2</accession>
<organism evidence="2 3">
    <name type="scientific">Hymenobacter sublimis</name>
    <dbReference type="NCBI Taxonomy" id="2933777"/>
    <lineage>
        <taxon>Bacteria</taxon>
        <taxon>Pseudomonadati</taxon>
        <taxon>Bacteroidota</taxon>
        <taxon>Cytophagia</taxon>
        <taxon>Cytophagales</taxon>
        <taxon>Hymenobacteraceae</taxon>
        <taxon>Hymenobacter</taxon>
    </lineage>
</organism>
<protein>
    <submittedName>
        <fullName evidence="2">DUF2238 domain-containing protein</fullName>
    </submittedName>
</protein>
<reference evidence="2 3" key="1">
    <citation type="submission" date="2022-04" db="EMBL/GenBank/DDBJ databases">
        <title>Hymenobacter sp. isolated from the air.</title>
        <authorList>
            <person name="Won M."/>
            <person name="Lee C.-M."/>
            <person name="Woen H.-Y."/>
            <person name="Kwon S.-W."/>
        </authorList>
    </citation>
    <scope>NUCLEOTIDE SEQUENCE [LARGE SCALE GENOMIC DNA]</scope>
    <source>
        <strain evidence="3">5516 S-25</strain>
    </source>
</reference>
<keyword evidence="1" id="KW-1133">Transmembrane helix</keyword>
<keyword evidence="3" id="KW-1185">Reference proteome</keyword>
<evidence type="ECO:0000313" key="3">
    <source>
        <dbReference type="Proteomes" id="UP000829647"/>
    </source>
</evidence>
<gene>
    <name evidence="2" type="ORF">MWH26_14170</name>
</gene>
<feature type="transmembrane region" description="Helical" evidence="1">
    <location>
        <begin position="103"/>
        <end position="122"/>
    </location>
</feature>
<keyword evidence="1" id="KW-0812">Transmembrane</keyword>
<dbReference type="Proteomes" id="UP000829647">
    <property type="component" value="Chromosome"/>
</dbReference>
<sequence>MHATATPLPSSWFPKLLLVIYLVEFVVLGLHPADRGTWWAENLPIILIVVALVVLYVRGVRFSNLAYGLMSVLIFMHTVGGHYTFEKVPFDWFNNLFGFKRNMYDRVAHFSVGFYAYALLEYTDQRDLIRSRVISYLFPLCVIGTVAMSYELIEWVYAEVAGGDAGAAFLGSQGDIWDAQKDMLADTSGAILALILYALFGRGRQPLRPVELQS</sequence>
<proteinExistence type="predicted"/>
<evidence type="ECO:0000256" key="1">
    <source>
        <dbReference type="SAM" id="Phobius"/>
    </source>
</evidence>
<feature type="transmembrane region" description="Helical" evidence="1">
    <location>
        <begin position="64"/>
        <end position="83"/>
    </location>
</feature>
<feature type="transmembrane region" description="Helical" evidence="1">
    <location>
        <begin position="37"/>
        <end position="57"/>
    </location>
</feature>
<dbReference type="PIRSF" id="PIRSF020606">
    <property type="entry name" value="UCP020606"/>
    <property type="match status" value="1"/>
</dbReference>
<evidence type="ECO:0000313" key="2">
    <source>
        <dbReference type="EMBL" id="UPL48331.1"/>
    </source>
</evidence>
<feature type="transmembrane region" description="Helical" evidence="1">
    <location>
        <begin position="12"/>
        <end position="31"/>
    </location>
</feature>
<dbReference type="RefSeq" id="WP_247974806.1">
    <property type="nucleotide sequence ID" value="NZ_CP095848.1"/>
</dbReference>
<dbReference type="InterPro" id="IPR058534">
    <property type="entry name" value="YjdF"/>
</dbReference>
<feature type="transmembrane region" description="Helical" evidence="1">
    <location>
        <begin position="183"/>
        <end position="200"/>
    </location>
</feature>
<dbReference type="EMBL" id="CP095848">
    <property type="protein sequence ID" value="UPL48331.1"/>
    <property type="molecule type" value="Genomic_DNA"/>
</dbReference>